<sequence>MIMRKTLNRPVELSPFPTWLQRYREIRRQTLKLVETLGPDDQMVQSMPDASPSKWHLAHTTWFFEEFILAQHFHGYARFDERFSFLFNSYYKRLGKHPHRSIRGTFSRPTLDQVRLYRVYVDDAMEELLLREASAEILRLVELGLNHEQQHQELIVTDIKHAFWSNPLRPSYQPERIRVVASATAAPPLKWYCFDEGIYQIGDDDTSHFAFDNELPRHPTYLSPFRIASRLVTNEEYLEFMADDGYARPELWLSDGWDHVCEHQWTAPLYWEQMDDGWSQYTCGGTVPLDPSEPVCHVSFYEADAFARWAGARLPTESEWEAAARSSRCSTIFANLFENENYHPTPAVHSKSQQQSMQQMLGDVWEWTSSPYSAYPGYRPPAGAEGEYNGKFMCNQLVLRGGSCVTPRSHIRESYRNFFLPQKRWQFSGIRLANDSNDRTA</sequence>
<name>Q2Y7Q2_NITMU</name>
<accession>Q2Y7Q2</accession>
<evidence type="ECO:0000259" key="1">
    <source>
        <dbReference type="Pfam" id="PF03781"/>
    </source>
</evidence>
<proteinExistence type="predicted"/>
<dbReference type="STRING" id="323848.Nmul_A1924"/>
<dbReference type="InterPro" id="IPR016187">
    <property type="entry name" value="CTDL_fold"/>
</dbReference>
<keyword evidence="4" id="KW-1185">Reference proteome</keyword>
<evidence type="ECO:0000313" key="2">
    <source>
        <dbReference type="EMBL" id="ABB75219.1"/>
    </source>
</evidence>
<dbReference type="RefSeq" id="WP_011381239.1">
    <property type="nucleotide sequence ID" value="NC_007614.1"/>
</dbReference>
<dbReference type="Proteomes" id="UP000236751">
    <property type="component" value="Unassembled WGS sequence"/>
</dbReference>
<dbReference type="AlphaFoldDB" id="Q2Y7Q2"/>
<evidence type="ECO:0000313" key="4">
    <source>
        <dbReference type="Proteomes" id="UP000002718"/>
    </source>
</evidence>
<dbReference type="KEGG" id="nmu:Nmul_A1924"/>
<dbReference type="SUPFAM" id="SSF56436">
    <property type="entry name" value="C-type lectin-like"/>
    <property type="match status" value="1"/>
</dbReference>
<dbReference type="PANTHER" id="PTHR23150:SF36">
    <property type="entry name" value="HERCYNINE OXYGENASE"/>
    <property type="match status" value="1"/>
</dbReference>
<dbReference type="EMBL" id="FNVK01000004">
    <property type="protein sequence ID" value="SEF60260.1"/>
    <property type="molecule type" value="Genomic_DNA"/>
</dbReference>
<dbReference type="EMBL" id="CP000103">
    <property type="protein sequence ID" value="ABB75219.1"/>
    <property type="molecule type" value="Genomic_DNA"/>
</dbReference>
<dbReference type="NCBIfam" id="TIGR03440">
    <property type="entry name" value="egtB_TIGR03440"/>
    <property type="match status" value="1"/>
</dbReference>
<dbReference type="eggNOG" id="COG1262">
    <property type="taxonomic scope" value="Bacteria"/>
</dbReference>
<dbReference type="PANTHER" id="PTHR23150">
    <property type="entry name" value="SULFATASE MODIFYING FACTOR 1, 2"/>
    <property type="match status" value="1"/>
</dbReference>
<feature type="domain" description="Sulfatase-modifying factor enzyme-like" evidence="1">
    <location>
        <begin position="197"/>
        <end position="433"/>
    </location>
</feature>
<dbReference type="GO" id="GO:0052699">
    <property type="term" value="P:ergothioneine biosynthetic process"/>
    <property type="evidence" value="ECO:0007669"/>
    <property type="project" value="InterPro"/>
</dbReference>
<dbReference type="Proteomes" id="UP000002718">
    <property type="component" value="Chromosome"/>
</dbReference>
<evidence type="ECO:0000313" key="3">
    <source>
        <dbReference type="EMBL" id="SEF60260.1"/>
    </source>
</evidence>
<dbReference type="InterPro" id="IPR017806">
    <property type="entry name" value="EgtB"/>
</dbReference>
<protein>
    <submittedName>
        <fullName evidence="3">Ergothioneine biosynthesis protein EgtB</fullName>
    </submittedName>
</protein>
<dbReference type="InterPro" id="IPR042095">
    <property type="entry name" value="SUMF_sf"/>
</dbReference>
<dbReference type="HOGENOM" id="CLU_012431_9_0_4"/>
<gene>
    <name evidence="2" type="ordered locus">Nmul_A1924</name>
    <name evidence="3" type="ORF">SAMN05216403_10494</name>
</gene>
<dbReference type="Pfam" id="PF03781">
    <property type="entry name" value="FGE-sulfatase"/>
    <property type="match status" value="1"/>
</dbReference>
<dbReference type="InterPro" id="IPR005532">
    <property type="entry name" value="SUMF_dom"/>
</dbReference>
<reference evidence="2" key="2">
    <citation type="submission" date="2005-08" db="EMBL/GenBank/DDBJ databases">
        <title>Complete sequence of Chromosome 1 of Nitrosospira multiformis ATCC 25196.</title>
        <authorList>
            <consortium name="US DOE Joint Genome Institute"/>
            <person name="Copeland A."/>
            <person name="Lucas S."/>
            <person name="Lapidus A."/>
            <person name="Barry K."/>
            <person name="Detter J.C."/>
            <person name="Glavina T."/>
            <person name="Hammon N."/>
            <person name="Israni S."/>
            <person name="Pitluck S."/>
            <person name="Chain P."/>
            <person name="Malfatti S."/>
            <person name="Shin M."/>
            <person name="Vergez L."/>
            <person name="Schmutz J."/>
            <person name="Larimer F."/>
            <person name="Land M."/>
            <person name="Hauser L."/>
            <person name="Kyrpides N."/>
            <person name="Lykidis A."/>
            <person name="Richardson P."/>
        </authorList>
    </citation>
    <scope>NUCLEOTIDE SEQUENCE</scope>
    <source>
        <strain evidence="2">ATCC 25196</strain>
    </source>
</reference>
<dbReference type="Gene3D" id="3.90.1580.10">
    <property type="entry name" value="paralog of FGE (formylglycine-generating enzyme)"/>
    <property type="match status" value="1"/>
</dbReference>
<dbReference type="InterPro" id="IPR051043">
    <property type="entry name" value="Sulfatase_Mod_Factor_Kinase"/>
</dbReference>
<reference evidence="3 5" key="4">
    <citation type="submission" date="2016-10" db="EMBL/GenBank/DDBJ databases">
        <authorList>
            <person name="de Groot N.N."/>
        </authorList>
    </citation>
    <scope>NUCLEOTIDE SEQUENCE [LARGE SCALE GENOMIC DNA]</scope>
    <source>
        <strain evidence="3 5">Nl13</strain>
    </source>
</reference>
<reference evidence="2 4" key="3">
    <citation type="journal article" date="2008" name="Appl. Environ. Microbiol.">
        <title>Complete genome sequence of Nitrosospira multiformis, an ammonia-oxidizing bacterium from the soil environment.</title>
        <authorList>
            <person name="Norton J.M."/>
            <person name="Klotz M.G."/>
            <person name="Stein L.Y."/>
            <person name="Arp D.J."/>
            <person name="Bottomley P.J."/>
            <person name="Chain P.S."/>
            <person name="Hauser L.J."/>
            <person name="Land M.L."/>
            <person name="Larimer F.W."/>
            <person name="Shin M.W."/>
            <person name="Starkenburg S.R."/>
        </authorList>
    </citation>
    <scope>NUCLEOTIDE SEQUENCE [LARGE SCALE GENOMIC DNA]</scope>
    <source>
        <strain evidence="2">ATCC 25196</strain>
        <strain evidence="4">ATCC 25196 / NCIMB 11849 / C 71</strain>
    </source>
</reference>
<evidence type="ECO:0000313" key="5">
    <source>
        <dbReference type="Proteomes" id="UP000236751"/>
    </source>
</evidence>
<reference evidence="4" key="1">
    <citation type="submission" date="2005-08" db="EMBL/GenBank/DDBJ databases">
        <title>Complete sequence of chromosome 1 of Nitrosospira multiformis ATCC 25196.</title>
        <authorList>
            <person name="Copeland A."/>
            <person name="Lucas S."/>
            <person name="Lapidus A."/>
            <person name="Barry K."/>
            <person name="Detter J.C."/>
            <person name="Glavina T."/>
            <person name="Hammon N."/>
            <person name="Israni S."/>
            <person name="Pitluck S."/>
            <person name="Chain P."/>
            <person name="Malfatti S."/>
            <person name="Shin M."/>
            <person name="Vergez L."/>
            <person name="Schmutz J."/>
            <person name="Larimer F."/>
            <person name="Land M."/>
            <person name="Hauser L."/>
            <person name="Kyrpides N."/>
            <person name="Lykidis A."/>
            <person name="Richardson P."/>
        </authorList>
    </citation>
    <scope>NUCLEOTIDE SEQUENCE [LARGE SCALE GENOMIC DNA]</scope>
    <source>
        <strain evidence="4">ATCC 25196 / NCIMB 11849 / C 71</strain>
    </source>
</reference>
<organism evidence="2 4">
    <name type="scientific">Nitrosospira multiformis (strain ATCC 25196 / NCIMB 11849 / C 71)</name>
    <dbReference type="NCBI Taxonomy" id="323848"/>
    <lineage>
        <taxon>Bacteria</taxon>
        <taxon>Pseudomonadati</taxon>
        <taxon>Pseudomonadota</taxon>
        <taxon>Betaproteobacteria</taxon>
        <taxon>Nitrosomonadales</taxon>
        <taxon>Nitrosomonadaceae</taxon>
        <taxon>Nitrosospira</taxon>
    </lineage>
</organism>